<dbReference type="Pfam" id="PF24764">
    <property type="entry name" value="rva_4"/>
    <property type="match status" value="1"/>
</dbReference>
<reference evidence="2 3" key="1">
    <citation type="submission" date="2020-06" db="EMBL/GenBank/DDBJ databases">
        <authorList>
            <person name="Li R."/>
            <person name="Bekaert M."/>
        </authorList>
    </citation>
    <scope>NUCLEOTIDE SEQUENCE [LARGE SCALE GENOMIC DNA]</scope>
    <source>
        <strain evidence="3">wild</strain>
    </source>
</reference>
<dbReference type="GO" id="GO:0003676">
    <property type="term" value="F:nucleic acid binding"/>
    <property type="evidence" value="ECO:0007669"/>
    <property type="project" value="InterPro"/>
</dbReference>
<feature type="domain" description="Integrase catalytic" evidence="1">
    <location>
        <begin position="130"/>
        <end position="237"/>
    </location>
</feature>
<dbReference type="Gene3D" id="3.30.420.10">
    <property type="entry name" value="Ribonuclease H-like superfamily/Ribonuclease H"/>
    <property type="match status" value="1"/>
</dbReference>
<dbReference type="PANTHER" id="PTHR46791:SF5">
    <property type="entry name" value="CLR5 DOMAIN-CONTAINING PROTEIN-RELATED"/>
    <property type="match status" value="1"/>
</dbReference>
<dbReference type="InterPro" id="IPR036397">
    <property type="entry name" value="RNaseH_sf"/>
</dbReference>
<evidence type="ECO:0000313" key="2">
    <source>
        <dbReference type="EMBL" id="CAC5408510.1"/>
    </source>
</evidence>
<dbReference type="EMBL" id="CACVKT020007550">
    <property type="protein sequence ID" value="CAC5408510.1"/>
    <property type="molecule type" value="Genomic_DNA"/>
</dbReference>
<dbReference type="AlphaFoldDB" id="A0A6J8DNP5"/>
<keyword evidence="3" id="KW-1185">Reference proteome</keyword>
<dbReference type="InterPro" id="IPR001584">
    <property type="entry name" value="Integrase_cat-core"/>
</dbReference>
<dbReference type="Proteomes" id="UP000507470">
    <property type="component" value="Unassembled WGS sequence"/>
</dbReference>
<organism evidence="2 3">
    <name type="scientific">Mytilus coruscus</name>
    <name type="common">Sea mussel</name>
    <dbReference type="NCBI Taxonomy" id="42192"/>
    <lineage>
        <taxon>Eukaryota</taxon>
        <taxon>Metazoa</taxon>
        <taxon>Spiralia</taxon>
        <taxon>Lophotrochozoa</taxon>
        <taxon>Mollusca</taxon>
        <taxon>Bivalvia</taxon>
        <taxon>Autobranchia</taxon>
        <taxon>Pteriomorphia</taxon>
        <taxon>Mytilida</taxon>
        <taxon>Mytiloidea</taxon>
        <taxon>Mytilidae</taxon>
        <taxon>Mytilinae</taxon>
        <taxon>Mytilus</taxon>
    </lineage>
</organism>
<evidence type="ECO:0000313" key="3">
    <source>
        <dbReference type="Proteomes" id="UP000507470"/>
    </source>
</evidence>
<dbReference type="SUPFAM" id="SSF53098">
    <property type="entry name" value="Ribonuclease H-like"/>
    <property type="match status" value="1"/>
</dbReference>
<protein>
    <recommendedName>
        <fullName evidence="1">Integrase catalytic domain-containing protein</fullName>
    </recommendedName>
</protein>
<dbReference type="InterPro" id="IPR058913">
    <property type="entry name" value="Integrase_dom_put"/>
</dbReference>
<dbReference type="InterPro" id="IPR012337">
    <property type="entry name" value="RNaseH-like_sf"/>
</dbReference>
<dbReference type="PROSITE" id="PS50994">
    <property type="entry name" value="INTEGRASE"/>
    <property type="match status" value="1"/>
</dbReference>
<name>A0A6J8DNP5_MYTCO</name>
<accession>A0A6J8DNP5</accession>
<proteinExistence type="predicted"/>
<dbReference type="OrthoDB" id="6083937at2759"/>
<dbReference type="PANTHER" id="PTHR46791">
    <property type="entry name" value="EXPRESSED PROTEIN"/>
    <property type="match status" value="1"/>
</dbReference>
<gene>
    <name evidence="2" type="ORF">MCOR_41895</name>
</gene>
<sequence>MTHLGTAGAPKFDISKDQLVFLAKYKFTAPLMAETFQISESSIRRRLREFNIKLREGKEHIISNEELDDKVKNIIGTNKRIGPNSIRIRLAMDNTDISRQRVRDACHRVDPVGCALRSIERQNVHWRTYKVAGPNSLWHIDGIHKLIRWNIVTSSYGGIDGYSCLVTFLHASNNNQPTTVYDLLIEATTQHGVPSRIRVDHGGENVDICTFMEGYRGTNRGSAIKGISAHNQRIERLWVDLWESVSNEYYDLFSYMEDIFMLDITCARQLWAFQYVFY</sequence>
<dbReference type="GO" id="GO:0015074">
    <property type="term" value="P:DNA integration"/>
    <property type="evidence" value="ECO:0007669"/>
    <property type="project" value="InterPro"/>
</dbReference>
<evidence type="ECO:0000259" key="1">
    <source>
        <dbReference type="PROSITE" id="PS50994"/>
    </source>
</evidence>